<proteinExistence type="predicted"/>
<reference evidence="6 7" key="1">
    <citation type="submission" date="2019-07" db="EMBL/GenBank/DDBJ databases">
        <title>Complete genome of Crassaminicella thermophila SY095.</title>
        <authorList>
            <person name="Li X."/>
        </authorList>
    </citation>
    <scope>NUCLEOTIDE SEQUENCE [LARGE SCALE GENOMIC DNA]</scope>
    <source>
        <strain evidence="6 7">SY095</strain>
    </source>
</reference>
<dbReference type="Gene3D" id="1.10.8.260">
    <property type="entry name" value="HI0933 insert domain-like"/>
    <property type="match status" value="1"/>
</dbReference>
<dbReference type="Proteomes" id="UP000324646">
    <property type="component" value="Chromosome"/>
</dbReference>
<keyword evidence="3" id="KW-0274">FAD</keyword>
<dbReference type="OrthoDB" id="9773233at2"/>
<organism evidence="6 7">
    <name type="scientific">Crassaminicella thermophila</name>
    <dbReference type="NCBI Taxonomy" id="2599308"/>
    <lineage>
        <taxon>Bacteria</taxon>
        <taxon>Bacillati</taxon>
        <taxon>Bacillota</taxon>
        <taxon>Clostridia</taxon>
        <taxon>Eubacteriales</taxon>
        <taxon>Clostridiaceae</taxon>
        <taxon>Crassaminicella</taxon>
    </lineage>
</organism>
<dbReference type="InterPro" id="IPR036188">
    <property type="entry name" value="FAD/NAD-bd_sf"/>
</dbReference>
<dbReference type="KEGG" id="crs:FQB35_07230"/>
<dbReference type="InterPro" id="IPR057661">
    <property type="entry name" value="RsdA/BaiN/AoA(So)_Rossmann"/>
</dbReference>
<dbReference type="InterPro" id="IPR004792">
    <property type="entry name" value="BaiN-like"/>
</dbReference>
<name>A0A5C0SE42_CRATE</name>
<feature type="domain" description="RsdA/BaiN/AoA(So)-like Rossmann fold-like" evidence="4">
    <location>
        <begin position="3"/>
        <end position="405"/>
    </location>
</feature>
<accession>A0A5C0SE42</accession>
<dbReference type="PANTHER" id="PTHR42887">
    <property type="entry name" value="OS12G0638800 PROTEIN"/>
    <property type="match status" value="1"/>
</dbReference>
<keyword evidence="7" id="KW-1185">Reference proteome</keyword>
<evidence type="ECO:0000259" key="4">
    <source>
        <dbReference type="Pfam" id="PF03486"/>
    </source>
</evidence>
<dbReference type="SUPFAM" id="SSF160996">
    <property type="entry name" value="HI0933 insert domain-like"/>
    <property type="match status" value="1"/>
</dbReference>
<evidence type="ECO:0000259" key="5">
    <source>
        <dbReference type="Pfam" id="PF22780"/>
    </source>
</evidence>
<dbReference type="SUPFAM" id="SSF51905">
    <property type="entry name" value="FAD/NAD(P)-binding domain"/>
    <property type="match status" value="1"/>
</dbReference>
<dbReference type="AlphaFoldDB" id="A0A5C0SE42"/>
<dbReference type="PRINTS" id="PR00368">
    <property type="entry name" value="FADPNR"/>
</dbReference>
<dbReference type="NCBIfam" id="TIGR00275">
    <property type="entry name" value="aminoacetone oxidase family FAD-binding enzyme"/>
    <property type="match status" value="1"/>
</dbReference>
<comment type="cofactor">
    <cofactor evidence="1">
        <name>FAD</name>
        <dbReference type="ChEBI" id="CHEBI:57692"/>
    </cofactor>
</comment>
<dbReference type="EMBL" id="CP042243">
    <property type="protein sequence ID" value="QEK12182.1"/>
    <property type="molecule type" value="Genomic_DNA"/>
</dbReference>
<dbReference type="RefSeq" id="WP_148809337.1">
    <property type="nucleotide sequence ID" value="NZ_CP042243.1"/>
</dbReference>
<dbReference type="Gene3D" id="3.50.50.60">
    <property type="entry name" value="FAD/NAD(P)-binding domain"/>
    <property type="match status" value="1"/>
</dbReference>
<evidence type="ECO:0000256" key="2">
    <source>
        <dbReference type="ARBA" id="ARBA00022630"/>
    </source>
</evidence>
<dbReference type="Pfam" id="PF22780">
    <property type="entry name" value="HI0933_like_1st"/>
    <property type="match status" value="1"/>
</dbReference>
<dbReference type="Pfam" id="PF03486">
    <property type="entry name" value="HI0933_like"/>
    <property type="match status" value="1"/>
</dbReference>
<evidence type="ECO:0000313" key="6">
    <source>
        <dbReference type="EMBL" id="QEK12182.1"/>
    </source>
</evidence>
<evidence type="ECO:0000313" key="7">
    <source>
        <dbReference type="Proteomes" id="UP000324646"/>
    </source>
</evidence>
<dbReference type="PANTHER" id="PTHR42887:SF2">
    <property type="entry name" value="OS12G0638800 PROTEIN"/>
    <property type="match status" value="1"/>
</dbReference>
<keyword evidence="2" id="KW-0285">Flavoprotein</keyword>
<dbReference type="PRINTS" id="PR00411">
    <property type="entry name" value="PNDRDTASEI"/>
</dbReference>
<evidence type="ECO:0000256" key="1">
    <source>
        <dbReference type="ARBA" id="ARBA00001974"/>
    </source>
</evidence>
<dbReference type="InterPro" id="IPR023166">
    <property type="entry name" value="BaiN-like_dom_sf"/>
</dbReference>
<evidence type="ECO:0000256" key="3">
    <source>
        <dbReference type="ARBA" id="ARBA00022827"/>
    </source>
</evidence>
<gene>
    <name evidence="6" type="ORF">FQB35_07230</name>
</gene>
<feature type="domain" description="RsdA/BaiN/AoA(So)-like insert" evidence="5">
    <location>
        <begin position="191"/>
        <end position="353"/>
    </location>
</feature>
<dbReference type="Gene3D" id="2.40.30.10">
    <property type="entry name" value="Translation factors"/>
    <property type="match status" value="1"/>
</dbReference>
<protein>
    <submittedName>
        <fullName evidence="6">NAD(P)/FAD-dependent oxidoreductase</fullName>
    </submittedName>
</protein>
<sequence length="408" mass="45425">METVIVVGGGAAGMIAAGTAASKGKKVILLEKNDKLGKKIYITGKGRCNVTNNCDIDELLNNVTTNKNFLYSAFYTFTNYDVIELLHKYGTLTKVERGNRVFPKSDKSNDVIKALEKYMKTYNVDIKFNCEVKELLIENNDIKGVRLHNNSIISGNKVIIATGGMSYPSTGSTGDGYKFAKMLGHSIVPLKPALVPLEVEEDWAKELQGLSLKNVLLKTIYKDKEIHVEFGEMIFTHYGISGPIVLSMSNYIKDFLDKGKIKAILNLKPALDKETLEKRIIRDFEKYSKKQFKNSLNDLLPKKLIPIILRLSSIPENKYVNQITKNERKQLVKLLTNLPMTITKTRPIKEAIITSGGINVKEINPSTMESKKIKGVFFVGEILDVDALTGGYNLQIAFSTGYLAGISV</sequence>
<dbReference type="InterPro" id="IPR055178">
    <property type="entry name" value="RsdA/BaiN/AoA(So)-like_dom"/>
</dbReference>